<feature type="domain" description="Gram-positive cocci surface proteins LPxTG" evidence="8">
    <location>
        <begin position="605"/>
        <end position="636"/>
    </location>
</feature>
<keyword evidence="5" id="KW-0732">Signal</keyword>
<evidence type="ECO:0000259" key="9">
    <source>
        <dbReference type="Pfam" id="PF17802"/>
    </source>
</evidence>
<accession>A0A7X0X4I6</accession>
<evidence type="ECO:0000259" key="8">
    <source>
        <dbReference type="Pfam" id="PF00746"/>
    </source>
</evidence>
<keyword evidence="3" id="KW-0134">Cell wall</keyword>
<dbReference type="PANTHER" id="PTHR36108:SF13">
    <property type="entry name" value="COLOSSIN-B-RELATED"/>
    <property type="match status" value="1"/>
</dbReference>
<dbReference type="Pfam" id="PF00746">
    <property type="entry name" value="Gram_pos_anchor"/>
    <property type="match status" value="1"/>
</dbReference>
<keyword evidence="7" id="KW-0812">Transmembrane</keyword>
<evidence type="ECO:0000256" key="5">
    <source>
        <dbReference type="ARBA" id="ARBA00022729"/>
    </source>
</evidence>
<evidence type="ECO:0000256" key="6">
    <source>
        <dbReference type="ARBA" id="ARBA00023088"/>
    </source>
</evidence>
<evidence type="ECO:0000256" key="7">
    <source>
        <dbReference type="SAM" id="Phobius"/>
    </source>
</evidence>
<dbReference type="NCBIfam" id="TIGR01167">
    <property type="entry name" value="LPXTG_anchor"/>
    <property type="match status" value="1"/>
</dbReference>
<dbReference type="EMBL" id="JAARRG010000013">
    <property type="protein sequence ID" value="MBC1487258.1"/>
    <property type="molecule type" value="Genomic_DNA"/>
</dbReference>
<proteinExistence type="inferred from homology"/>
<dbReference type="AlphaFoldDB" id="A0A7X0X4I6"/>
<keyword evidence="7" id="KW-1133">Transmembrane helix</keyword>
<dbReference type="InterPro" id="IPR013783">
    <property type="entry name" value="Ig-like_fold"/>
</dbReference>
<protein>
    <submittedName>
        <fullName evidence="10">LPXTG cell wall anchor domain-containing protein</fullName>
    </submittedName>
</protein>
<comment type="caution">
    <text evidence="10">The sequence shown here is derived from an EMBL/GenBank/DDBJ whole genome shotgun (WGS) entry which is preliminary data.</text>
</comment>
<dbReference type="InterPro" id="IPR041033">
    <property type="entry name" value="SpaA_PFL_dom_1"/>
</dbReference>
<dbReference type="SUPFAM" id="SSF49478">
    <property type="entry name" value="Cna protein B-type domain"/>
    <property type="match status" value="3"/>
</dbReference>
<dbReference type="Proteomes" id="UP000523362">
    <property type="component" value="Unassembled WGS sequence"/>
</dbReference>
<sequence>MVHNLANKTFKITLAVFVILAALFTYITNVVPQDVKAATNSTKVRIVEKNITYLYGANSHDPVRMIDRLRNSDNNVVFCINFNLPSPNGLDYDEAERLDNATTYLLNAYYKGNSILTGNKSYDEYLIQAAIHNIKSPSSFSLTNDEGQPYVDNDGSHTTVNKIKALVTAAKNAGNPSTPAFENVLSVSKSSVDSKLIGNKIISEPIVLTIKGSGTVTATITGGTKNSYLSDENGNPLKKIENGTKISITTPATDLNGKSMQAKVNIEGDFVQAYQVAKRLTGQAGYQDIATYGLDEFKEKKTVSFSTGIEAVAGSIEGVKVTDSNVPLEGAKIEIRNSQDQKVKEVTTAKDGSWKVSDLSFGEYYWLETATVNGYVLNGEKHPFTIDYNHVNVNAGDFVNKLKRGNIEGVKIDKDTNKPLAGAEFTLTDNEGQKQVVTTTKDGIFKFELEGGKIYTLEETKVPTGYKGSFKQENITLADDGQIFKITAKNEIKKGQLEITKVDKNSRAKLAGAEFTLTDNNGVKQVAVTSNEGLAKFELKANKIYSLTETKTPAGYTGQYKQENISLKDDGQVIKITAENTKNLMVNHTNTVEKEKVIKAGKLVKTGDSNNLWLVVAGFILLTSAYFLFTRKKNNKKA</sequence>
<dbReference type="Pfam" id="PF17802">
    <property type="entry name" value="SpaA"/>
    <property type="match status" value="3"/>
</dbReference>
<keyword evidence="6" id="KW-0572">Peptidoglycan-anchor</keyword>
<feature type="transmembrane region" description="Helical" evidence="7">
    <location>
        <begin position="612"/>
        <end position="629"/>
    </location>
</feature>
<dbReference type="RefSeq" id="WP_185384145.1">
    <property type="nucleotide sequence ID" value="NZ_JAARRG010000013.1"/>
</dbReference>
<feature type="domain" description="SpaA-like prealbumin fold" evidence="9">
    <location>
        <begin position="314"/>
        <end position="393"/>
    </location>
</feature>
<comment type="subcellular location">
    <subcellularLocation>
        <location evidence="1">Secreted</location>
        <location evidence="1">Cell wall</location>
        <topology evidence="1">Peptidoglycan-anchor</topology>
    </subcellularLocation>
</comment>
<evidence type="ECO:0000256" key="4">
    <source>
        <dbReference type="ARBA" id="ARBA00022525"/>
    </source>
</evidence>
<keyword evidence="4" id="KW-0964">Secreted</keyword>
<gene>
    <name evidence="10" type="ORF">HB897_13570</name>
</gene>
<dbReference type="Gene3D" id="2.60.40.10">
    <property type="entry name" value="Immunoglobulins"/>
    <property type="match status" value="3"/>
</dbReference>
<comment type="similarity">
    <text evidence="2">Belongs to the serine-aspartate repeat-containing protein (SDr) family.</text>
</comment>
<feature type="domain" description="SpaA-like prealbumin fold" evidence="9">
    <location>
        <begin position="495"/>
        <end position="582"/>
    </location>
</feature>
<dbReference type="InterPro" id="IPR019931">
    <property type="entry name" value="LPXTG_anchor"/>
</dbReference>
<dbReference type="PANTHER" id="PTHR36108">
    <property type="entry name" value="COLOSSIN-B-RELATED"/>
    <property type="match status" value="1"/>
</dbReference>
<reference evidence="10 11" key="1">
    <citation type="submission" date="2020-03" db="EMBL/GenBank/DDBJ databases">
        <title>Soil Listeria distribution.</title>
        <authorList>
            <person name="Liao J."/>
            <person name="Wiedmann M."/>
        </authorList>
    </citation>
    <scope>NUCLEOTIDE SEQUENCE [LARGE SCALE GENOMIC DNA]</scope>
    <source>
        <strain evidence="10 11">FSL L7-1560</strain>
    </source>
</reference>
<evidence type="ECO:0000313" key="10">
    <source>
        <dbReference type="EMBL" id="MBC1487258.1"/>
    </source>
</evidence>
<name>A0A7X0X4I6_LISSE</name>
<evidence type="ECO:0000256" key="1">
    <source>
        <dbReference type="ARBA" id="ARBA00004168"/>
    </source>
</evidence>
<evidence type="ECO:0000256" key="3">
    <source>
        <dbReference type="ARBA" id="ARBA00022512"/>
    </source>
</evidence>
<evidence type="ECO:0000313" key="11">
    <source>
        <dbReference type="Proteomes" id="UP000523362"/>
    </source>
</evidence>
<organism evidence="10 11">
    <name type="scientific">Listeria seeligeri</name>
    <dbReference type="NCBI Taxonomy" id="1640"/>
    <lineage>
        <taxon>Bacteria</taxon>
        <taxon>Bacillati</taxon>
        <taxon>Bacillota</taxon>
        <taxon>Bacilli</taxon>
        <taxon>Bacillales</taxon>
        <taxon>Listeriaceae</taxon>
        <taxon>Listeria</taxon>
    </lineage>
</organism>
<feature type="domain" description="SpaA-like prealbumin fold" evidence="9">
    <location>
        <begin position="405"/>
        <end position="491"/>
    </location>
</feature>
<keyword evidence="7" id="KW-0472">Membrane</keyword>
<evidence type="ECO:0000256" key="2">
    <source>
        <dbReference type="ARBA" id="ARBA00007257"/>
    </source>
</evidence>